<comment type="subcellular location">
    <subcellularLocation>
        <location evidence="1">Membrane</location>
        <topology evidence="1">Multi-pass membrane protein</topology>
    </subcellularLocation>
</comment>
<organism evidence="8 9">
    <name type="scientific">Pythium insidiosum</name>
    <name type="common">Pythiosis disease agent</name>
    <dbReference type="NCBI Taxonomy" id="114742"/>
    <lineage>
        <taxon>Eukaryota</taxon>
        <taxon>Sar</taxon>
        <taxon>Stramenopiles</taxon>
        <taxon>Oomycota</taxon>
        <taxon>Peronosporomycetes</taxon>
        <taxon>Pythiales</taxon>
        <taxon>Pythiaceae</taxon>
        <taxon>Pythium</taxon>
    </lineage>
</organism>
<feature type="transmembrane region" description="Helical" evidence="7">
    <location>
        <begin position="185"/>
        <end position="207"/>
    </location>
</feature>
<name>A0AAD5Q2P2_PYTIN</name>
<dbReference type="Proteomes" id="UP001209570">
    <property type="component" value="Unassembled WGS sequence"/>
</dbReference>
<comment type="caution">
    <text evidence="8">The sequence shown here is derived from an EMBL/GenBank/DDBJ whole genome shotgun (WGS) entry which is preliminary data.</text>
</comment>
<dbReference type="PANTHER" id="PTHR31585">
    <property type="entry name" value="FOLATE-BIOPTERIN TRANSPORTER 1, CHLOROPLASTIC"/>
    <property type="match status" value="1"/>
</dbReference>
<dbReference type="Gene3D" id="1.20.1250.20">
    <property type="entry name" value="MFS general substrate transporter like domains"/>
    <property type="match status" value="1"/>
</dbReference>
<feature type="transmembrane region" description="Helical" evidence="7">
    <location>
        <begin position="62"/>
        <end position="83"/>
    </location>
</feature>
<dbReference type="PANTHER" id="PTHR31585:SF5">
    <property type="entry name" value="RNA-BINDING S4 DOMAIN-CONTAINING PROTEIN"/>
    <property type="match status" value="1"/>
</dbReference>
<keyword evidence="4 7" id="KW-0812">Transmembrane</keyword>
<feature type="transmembrane region" description="Helical" evidence="7">
    <location>
        <begin position="307"/>
        <end position="326"/>
    </location>
</feature>
<dbReference type="SUPFAM" id="SSF103473">
    <property type="entry name" value="MFS general substrate transporter"/>
    <property type="match status" value="1"/>
</dbReference>
<evidence type="ECO:0000256" key="7">
    <source>
        <dbReference type="SAM" id="Phobius"/>
    </source>
</evidence>
<dbReference type="InterPro" id="IPR036259">
    <property type="entry name" value="MFS_trans_sf"/>
</dbReference>
<evidence type="ECO:0000256" key="4">
    <source>
        <dbReference type="ARBA" id="ARBA00022692"/>
    </source>
</evidence>
<feature type="transmembrane region" description="Helical" evidence="7">
    <location>
        <begin position="484"/>
        <end position="503"/>
    </location>
</feature>
<feature type="transmembrane region" description="Helical" evidence="7">
    <location>
        <begin position="128"/>
        <end position="146"/>
    </location>
</feature>
<keyword evidence="9" id="KW-1185">Reference proteome</keyword>
<reference evidence="8" key="1">
    <citation type="submission" date="2021-12" db="EMBL/GenBank/DDBJ databases">
        <title>Prjna785345.</title>
        <authorList>
            <person name="Rujirawat T."/>
            <person name="Krajaejun T."/>
        </authorList>
    </citation>
    <scope>NUCLEOTIDE SEQUENCE</scope>
    <source>
        <strain evidence="8">Pi057C3</strain>
    </source>
</reference>
<keyword evidence="3" id="KW-0813">Transport</keyword>
<comment type="similarity">
    <text evidence="2">Belongs to the major facilitator superfamily. Folate-biopterin transporter (TC 2.A.71) family.</text>
</comment>
<evidence type="ECO:0000256" key="6">
    <source>
        <dbReference type="ARBA" id="ARBA00023136"/>
    </source>
</evidence>
<evidence type="ECO:0000256" key="1">
    <source>
        <dbReference type="ARBA" id="ARBA00004141"/>
    </source>
</evidence>
<keyword evidence="5 7" id="KW-1133">Transmembrane helix</keyword>
<feature type="transmembrane region" description="Helical" evidence="7">
    <location>
        <begin position="346"/>
        <end position="367"/>
    </location>
</feature>
<dbReference type="EMBL" id="JAKCXM010000537">
    <property type="protein sequence ID" value="KAJ0393049.1"/>
    <property type="molecule type" value="Genomic_DNA"/>
</dbReference>
<accession>A0AAD5Q2P2</accession>
<feature type="transmembrane region" description="Helical" evidence="7">
    <location>
        <begin position="524"/>
        <end position="547"/>
    </location>
</feature>
<evidence type="ECO:0000256" key="5">
    <source>
        <dbReference type="ARBA" id="ARBA00022989"/>
    </source>
</evidence>
<evidence type="ECO:0000313" key="8">
    <source>
        <dbReference type="EMBL" id="KAJ0393049.1"/>
    </source>
</evidence>
<dbReference type="GO" id="GO:0016020">
    <property type="term" value="C:membrane"/>
    <property type="evidence" value="ECO:0007669"/>
    <property type="project" value="UniProtKB-SubCell"/>
</dbReference>
<dbReference type="InterPro" id="IPR039309">
    <property type="entry name" value="BT1"/>
</dbReference>
<keyword evidence="6 7" id="KW-0472">Membrane</keyword>
<evidence type="ECO:0000256" key="3">
    <source>
        <dbReference type="ARBA" id="ARBA00022448"/>
    </source>
</evidence>
<sequence>MSLSHHDLLTDFDADIFTPTLQATRTDEFRHVKTPYEFAILDGAIREGGAPNLFSREYFGLLVQYAAVGLIDGVLPSTIYPFLQVYLNSSGSTTSAASTLVQLPWSFKVFYGMLSDCLPLYGYRRRPYMVIGWTVTFVMLLVMGLSPQGKPYFMDPQYRHVPPSEYTPEIEATLNRGAAESGGKYVVLMMFAAFGYLISNVSADSIVVELAQREPLEVRGRTQTTIYTVRTVFNVLALVVNAFAFNGEEYGGAFGFSLSFPALMLILAVCVVPVIPMTWVFIHEQQYPRVDFDNYITLLWEIIQTRAVYQVIAYSFLQGVCWSFSYTSLYPIQNFWAMVTPLNEKITGLLANVIYALAIWLTGRYGLHWSWRTIPLVTTLTIVALDSVCTMFTVWDVVRNEWFWLGIPVIEQLPYGMNFIVSTFVSVELVVEGHEGAMYGLLTTVANLTGPFSNSITIAVSSLWDLSTERIQNDTHEVRRDVSITIWLMYLVNLSSLCWLFLLPRQKEETQMLKRVGGSSRFMGILTVGYLSFALMWSVITNIMAIFPTTACLTIAGGRGC</sequence>
<protein>
    <recommendedName>
        <fullName evidence="10">Folate-Biopterin Transporter (FBT) family</fullName>
    </recommendedName>
</protein>
<feature type="transmembrane region" description="Helical" evidence="7">
    <location>
        <begin position="258"/>
        <end position="282"/>
    </location>
</feature>
<evidence type="ECO:0008006" key="10">
    <source>
        <dbReference type="Google" id="ProtNLM"/>
    </source>
</evidence>
<dbReference type="AlphaFoldDB" id="A0AAD5Q2P2"/>
<feature type="transmembrane region" description="Helical" evidence="7">
    <location>
        <begin position="374"/>
        <end position="395"/>
    </location>
</feature>
<evidence type="ECO:0000313" key="9">
    <source>
        <dbReference type="Proteomes" id="UP001209570"/>
    </source>
</evidence>
<feature type="transmembrane region" description="Helical" evidence="7">
    <location>
        <begin position="227"/>
        <end position="246"/>
    </location>
</feature>
<gene>
    <name evidence="8" type="ORF">P43SY_004648</name>
</gene>
<dbReference type="Pfam" id="PF03092">
    <property type="entry name" value="BT1"/>
    <property type="match status" value="1"/>
</dbReference>
<proteinExistence type="inferred from homology"/>
<evidence type="ECO:0000256" key="2">
    <source>
        <dbReference type="ARBA" id="ARBA00007015"/>
    </source>
</evidence>